<dbReference type="Pfam" id="PF00534">
    <property type="entry name" value="Glycos_transf_1"/>
    <property type="match status" value="1"/>
</dbReference>
<accession>K6ZLJ9</accession>
<gene>
    <name evidence="3" type="primary">pimB</name>
    <name evidence="3" type="ORF">GPAL_2907</name>
</gene>
<name>K6ZLJ9_9ALTE</name>
<dbReference type="Proteomes" id="UP000006251">
    <property type="component" value="Unassembled WGS sequence"/>
</dbReference>
<protein>
    <submittedName>
        <fullName evidence="3">Phosphatidylinositol alpha-1,6-mannosyltransferase</fullName>
        <ecNumber evidence="3">2.4.1.-</ecNumber>
    </submittedName>
</protein>
<organism evidence="3 4">
    <name type="scientific">Brumicola pallidula DSM 14239 = ACAM 615</name>
    <dbReference type="NCBI Taxonomy" id="1121922"/>
    <lineage>
        <taxon>Bacteria</taxon>
        <taxon>Pseudomonadati</taxon>
        <taxon>Pseudomonadota</taxon>
        <taxon>Gammaproteobacteria</taxon>
        <taxon>Alteromonadales</taxon>
        <taxon>Alteromonadaceae</taxon>
        <taxon>Brumicola</taxon>
    </lineage>
</organism>
<feature type="domain" description="Glycosyl transferase family 1" evidence="1">
    <location>
        <begin position="208"/>
        <end position="366"/>
    </location>
</feature>
<dbReference type="EMBL" id="BAEQ01000050">
    <property type="protein sequence ID" value="GAC29758.1"/>
    <property type="molecule type" value="Genomic_DNA"/>
</dbReference>
<dbReference type="STRING" id="1121922.GCA_000428905_00388"/>
<dbReference type="PANTHER" id="PTHR45947:SF3">
    <property type="entry name" value="SULFOQUINOVOSYL TRANSFERASE SQD2"/>
    <property type="match status" value="1"/>
</dbReference>
<dbReference type="AlphaFoldDB" id="K6ZLJ9"/>
<dbReference type="Gene3D" id="3.40.50.2000">
    <property type="entry name" value="Glycogen Phosphorylase B"/>
    <property type="match status" value="2"/>
</dbReference>
<dbReference type="OrthoDB" id="4611853at2"/>
<dbReference type="GO" id="GO:0016758">
    <property type="term" value="F:hexosyltransferase activity"/>
    <property type="evidence" value="ECO:0007669"/>
    <property type="project" value="TreeGrafter"/>
</dbReference>
<reference evidence="4" key="1">
    <citation type="journal article" date="2014" name="Environ. Microbiol.">
        <title>Comparative genomics of the marine bacterial genus Glaciecola reveals the high degree of genomic diversity and genomic characteristic for cold adaptation.</title>
        <authorList>
            <person name="Qin Q.L."/>
            <person name="Xie B.B."/>
            <person name="Yu Y."/>
            <person name="Shu Y.L."/>
            <person name="Rong J.C."/>
            <person name="Zhang Y.J."/>
            <person name="Zhao D.L."/>
            <person name="Chen X.L."/>
            <person name="Zhang X.Y."/>
            <person name="Chen B."/>
            <person name="Zhou B.C."/>
            <person name="Zhang Y.Z."/>
        </authorList>
    </citation>
    <scope>NUCLEOTIDE SEQUENCE [LARGE SCALE GENOMIC DNA]</scope>
    <source>
        <strain evidence="4">ACAM 615</strain>
    </source>
</reference>
<dbReference type="RefSeq" id="WP_006013091.1">
    <property type="nucleotide sequence ID" value="NZ_BAEQ01000050.1"/>
</dbReference>
<dbReference type="PANTHER" id="PTHR45947">
    <property type="entry name" value="SULFOQUINOVOSYL TRANSFERASE SQD2"/>
    <property type="match status" value="1"/>
</dbReference>
<evidence type="ECO:0000313" key="4">
    <source>
        <dbReference type="Proteomes" id="UP000006251"/>
    </source>
</evidence>
<evidence type="ECO:0000259" key="1">
    <source>
        <dbReference type="Pfam" id="PF00534"/>
    </source>
</evidence>
<evidence type="ECO:0000313" key="3">
    <source>
        <dbReference type="EMBL" id="GAC29758.1"/>
    </source>
</evidence>
<dbReference type="InterPro" id="IPR028098">
    <property type="entry name" value="Glyco_trans_4-like_N"/>
</dbReference>
<dbReference type="InterPro" id="IPR001296">
    <property type="entry name" value="Glyco_trans_1"/>
</dbReference>
<keyword evidence="4" id="KW-1185">Reference proteome</keyword>
<dbReference type="Pfam" id="PF13439">
    <property type="entry name" value="Glyco_transf_4"/>
    <property type="match status" value="1"/>
</dbReference>
<feature type="domain" description="Glycosyltransferase subfamily 4-like N-terminal" evidence="2">
    <location>
        <begin position="24"/>
        <end position="189"/>
    </location>
</feature>
<keyword evidence="3" id="KW-0328">Glycosyltransferase</keyword>
<proteinExistence type="predicted"/>
<dbReference type="CDD" id="cd03801">
    <property type="entry name" value="GT4_PimA-like"/>
    <property type="match status" value="1"/>
</dbReference>
<dbReference type="InterPro" id="IPR050194">
    <property type="entry name" value="Glycosyltransferase_grp1"/>
</dbReference>
<evidence type="ECO:0000259" key="2">
    <source>
        <dbReference type="Pfam" id="PF13439"/>
    </source>
</evidence>
<comment type="caution">
    <text evidence="3">The sequence shown here is derived from an EMBL/GenBank/DDBJ whole genome shotgun (WGS) entry which is preliminary data.</text>
</comment>
<keyword evidence="3" id="KW-0808">Transferase</keyword>
<dbReference type="EC" id="2.4.1.-" evidence="3"/>
<dbReference type="SUPFAM" id="SSF53756">
    <property type="entry name" value="UDP-Glycosyltransferase/glycogen phosphorylase"/>
    <property type="match status" value="1"/>
</dbReference>
<sequence length="388" mass="43241">MPQTQGTQRKKVLVLTENFPPKSGGSGRWFWELYSRLPKEDYIIVTDTVDDSAIDQQIDNTVIRIPLKSAEWGFKSLTGLGFYWRNAVQVRKLTKAHGITHIHCGRVIHEGVIAWLVSLFTKVQFVCYIHGEDIETAATSREHSLMVKQVCAKADMLICNSLNSQHIARRLNYDVGNTVVLHPGADCERFIPVPCDDDFKTDMAWAEYSVILTVGRLQARKGHDKMIAAMPTILAAHPKTLYCIIGDGDQKPRLLGLVNELQLADNVIFLNEISDKQMIKCYQQCDIFILPNRTIANDIEGFGMVLVEAQACGKVVIAGDSGGTVETMLPEQTGFIIDCTKPDVIASKINQLLSDTALAKSMGARGVEFVNDMFDWKAHAVKAKKLFE</sequence>